<protein>
    <submittedName>
        <fullName evidence="2">Type IV pilus modification protein PilV</fullName>
    </submittedName>
</protein>
<dbReference type="NCBIfam" id="TIGR02523">
    <property type="entry name" value="type_IV_pilV"/>
    <property type="match status" value="1"/>
</dbReference>
<evidence type="ECO:0000259" key="1">
    <source>
        <dbReference type="Pfam" id="PF22150"/>
    </source>
</evidence>
<feature type="domain" description="Type IV pilin Tt1218-like" evidence="1">
    <location>
        <begin position="30"/>
        <end position="103"/>
    </location>
</feature>
<dbReference type="Pfam" id="PF22150">
    <property type="entry name" value="Tt1218-like"/>
    <property type="match status" value="1"/>
</dbReference>
<name>A0AA42ID12_ACIJO</name>
<accession>A0AA42ID12</accession>
<dbReference type="AlphaFoldDB" id="A0AA42ID12"/>
<organism evidence="2 3">
    <name type="scientific">Acinetobacter johnsonii</name>
    <dbReference type="NCBI Taxonomy" id="40214"/>
    <lineage>
        <taxon>Bacteria</taxon>
        <taxon>Pseudomonadati</taxon>
        <taxon>Pseudomonadota</taxon>
        <taxon>Gammaproteobacteria</taxon>
        <taxon>Moraxellales</taxon>
        <taxon>Moraxellaceae</taxon>
        <taxon>Acinetobacter</taxon>
    </lineage>
</organism>
<proteinExistence type="predicted"/>
<evidence type="ECO:0000313" key="3">
    <source>
        <dbReference type="Proteomes" id="UP001161099"/>
    </source>
</evidence>
<dbReference type="Proteomes" id="UP001161099">
    <property type="component" value="Unassembled WGS sequence"/>
</dbReference>
<evidence type="ECO:0000313" key="2">
    <source>
        <dbReference type="EMBL" id="MDH0655611.1"/>
    </source>
</evidence>
<dbReference type="EMBL" id="JAOCDR010000007">
    <property type="protein sequence ID" value="MDH0655611.1"/>
    <property type="molecule type" value="Genomic_DNA"/>
</dbReference>
<comment type="caution">
    <text evidence="2">The sequence shown here is derived from an EMBL/GenBank/DDBJ whole genome shotgun (WGS) entry which is preliminary data.</text>
</comment>
<dbReference type="RefSeq" id="WP_086209025.1">
    <property type="nucleotide sequence ID" value="NZ_JAOCDR010000007.1"/>
</dbReference>
<sequence length="176" mass="18791">MRIRNQTGVGMMEVLVALLLLSLAVLGFAALQLRAVEATAEGGNRIQAMNIARDLAEKIRMNSSNAALSVYQANLADEDKQSASVSSCYSGTCTPATKAAFDVNEAYLKAQSVGMVLNMMDCPGTANGRTCIYVAWNKTDATDNTTSKDGQIACTESQNSTFSYQDNSTCVVMEAF</sequence>
<reference evidence="2" key="1">
    <citation type="submission" date="2022-09" db="EMBL/GenBank/DDBJ databases">
        <title>Intensive care unit water sources are persistently colonized with multi-drug resistant bacteria and are the site of extensive horizontal gene transfer of antibiotic resistance genes.</title>
        <authorList>
            <person name="Diorio-Toth L."/>
        </authorList>
    </citation>
    <scope>NUCLEOTIDE SEQUENCE</scope>
    <source>
        <strain evidence="2">GD03851</strain>
    </source>
</reference>
<gene>
    <name evidence="2" type="primary">pilV</name>
    <name evidence="2" type="ORF">N5D11_05685</name>
</gene>
<dbReference type="InterPro" id="IPR054402">
    <property type="entry name" value="Tt1218-like_dom"/>
</dbReference>
<dbReference type="InterPro" id="IPR013362">
    <property type="entry name" value="Pilus_4_PilV"/>
</dbReference>